<evidence type="ECO:0000313" key="2">
    <source>
        <dbReference type="Proteomes" id="UP001165960"/>
    </source>
</evidence>
<proteinExistence type="predicted"/>
<sequence length="190" mass="21090">MRGSATPLDPHSQSLLSKNPCDYHVHNVETLNLFQVYSDNPFLQASHSSNKITPLVYPFCFCGNNQKLLVDTGANHTMIDQGFADSQQLNWVLSQFKAVQVADSCRVAINLKTQQLGEYFSKIRDQVGNLEACEHRHNWIDCHHQSKDFGVHVIASEITGLGGVGQYQRGPGVLIGGVELCQLLVKVLSR</sequence>
<keyword evidence="2" id="KW-1185">Reference proteome</keyword>
<dbReference type="EMBL" id="QTSX02003566">
    <property type="protein sequence ID" value="KAJ9070629.1"/>
    <property type="molecule type" value="Genomic_DNA"/>
</dbReference>
<accession>A0ACC2T7J3</accession>
<evidence type="ECO:0000313" key="1">
    <source>
        <dbReference type="EMBL" id="KAJ9070629.1"/>
    </source>
</evidence>
<name>A0ACC2T7J3_9FUNG</name>
<comment type="caution">
    <text evidence="1">The sequence shown here is derived from an EMBL/GenBank/DDBJ whole genome shotgun (WGS) entry which is preliminary data.</text>
</comment>
<dbReference type="Proteomes" id="UP001165960">
    <property type="component" value="Unassembled WGS sequence"/>
</dbReference>
<gene>
    <name evidence="1" type="ORF">DSO57_1005724</name>
</gene>
<protein>
    <submittedName>
        <fullName evidence="1">Uncharacterized protein</fullName>
    </submittedName>
</protein>
<organism evidence="1 2">
    <name type="scientific">Entomophthora muscae</name>
    <dbReference type="NCBI Taxonomy" id="34485"/>
    <lineage>
        <taxon>Eukaryota</taxon>
        <taxon>Fungi</taxon>
        <taxon>Fungi incertae sedis</taxon>
        <taxon>Zoopagomycota</taxon>
        <taxon>Entomophthoromycotina</taxon>
        <taxon>Entomophthoromycetes</taxon>
        <taxon>Entomophthorales</taxon>
        <taxon>Entomophthoraceae</taxon>
        <taxon>Entomophthora</taxon>
    </lineage>
</organism>
<reference evidence="1" key="1">
    <citation type="submission" date="2022-04" db="EMBL/GenBank/DDBJ databases">
        <title>Genome of the entomopathogenic fungus Entomophthora muscae.</title>
        <authorList>
            <person name="Elya C."/>
            <person name="Lovett B.R."/>
            <person name="Lee E."/>
            <person name="Macias A.M."/>
            <person name="Hajek A.E."/>
            <person name="De Bivort B.L."/>
            <person name="Kasson M.T."/>
            <person name="De Fine Licht H.H."/>
            <person name="Stajich J.E."/>
        </authorList>
    </citation>
    <scope>NUCLEOTIDE SEQUENCE</scope>
    <source>
        <strain evidence="1">Berkeley</strain>
    </source>
</reference>